<protein>
    <recommendedName>
        <fullName evidence="10">Nudix hydrolase domain-containing protein</fullName>
    </recommendedName>
</protein>
<evidence type="ECO:0000256" key="6">
    <source>
        <dbReference type="ARBA" id="ARBA00022801"/>
    </source>
</evidence>
<dbReference type="PANTHER" id="PTHR23114">
    <property type="entry name" value="M7GPPPN-MRNA HYDROLASE"/>
    <property type="match status" value="1"/>
</dbReference>
<dbReference type="PANTHER" id="PTHR23114:SF17">
    <property type="entry name" value="M7GPPPN-MRNA HYDROLASE"/>
    <property type="match status" value="1"/>
</dbReference>
<feature type="region of interest" description="Disordered" evidence="9">
    <location>
        <begin position="281"/>
        <end position="332"/>
    </location>
</feature>
<dbReference type="Proteomes" id="UP001497444">
    <property type="component" value="Chromosome 2"/>
</dbReference>
<comment type="cofactor">
    <cofactor evidence="1">
        <name>Mn(2+)</name>
        <dbReference type="ChEBI" id="CHEBI:29035"/>
    </cofactor>
</comment>
<keyword evidence="8" id="KW-0464">Manganese</keyword>
<keyword evidence="6" id="KW-0378">Hydrolase</keyword>
<dbReference type="PROSITE" id="PS00893">
    <property type="entry name" value="NUDIX_BOX"/>
    <property type="match status" value="1"/>
</dbReference>
<dbReference type="EMBL" id="OZ020097">
    <property type="protein sequence ID" value="CAK9267853.1"/>
    <property type="molecule type" value="Genomic_DNA"/>
</dbReference>
<feature type="compositionally biased region" description="Low complexity" evidence="9">
    <location>
        <begin position="290"/>
        <end position="320"/>
    </location>
</feature>
<evidence type="ECO:0000256" key="4">
    <source>
        <dbReference type="ARBA" id="ARBA00022490"/>
    </source>
</evidence>
<evidence type="ECO:0000256" key="5">
    <source>
        <dbReference type="ARBA" id="ARBA00022723"/>
    </source>
</evidence>
<evidence type="ECO:0000256" key="2">
    <source>
        <dbReference type="ARBA" id="ARBA00004496"/>
    </source>
</evidence>
<name>A0ABP0WQ90_9BRYO</name>
<comment type="subcellular location">
    <subcellularLocation>
        <location evidence="2">Cytoplasm</location>
    </subcellularLocation>
</comment>
<accession>A0ABP0WQ90</accession>
<dbReference type="CDD" id="cd03672">
    <property type="entry name" value="NUDIX_Dcp2p_Nudt20"/>
    <property type="match status" value="1"/>
</dbReference>
<evidence type="ECO:0000313" key="12">
    <source>
        <dbReference type="Proteomes" id="UP001497444"/>
    </source>
</evidence>
<dbReference type="InterPro" id="IPR000086">
    <property type="entry name" value="NUDIX_hydrolase_dom"/>
</dbReference>
<dbReference type="InterPro" id="IPR036189">
    <property type="entry name" value="DCP2_BoxA_sf"/>
</dbReference>
<keyword evidence="7" id="KW-0694">RNA-binding</keyword>
<dbReference type="InterPro" id="IPR044099">
    <property type="entry name" value="Dcp2_NUDIX"/>
</dbReference>
<evidence type="ECO:0000256" key="7">
    <source>
        <dbReference type="ARBA" id="ARBA00022884"/>
    </source>
</evidence>
<feature type="region of interest" description="Disordered" evidence="9">
    <location>
        <begin position="1"/>
        <end position="20"/>
    </location>
</feature>
<keyword evidence="5" id="KW-0479">Metal-binding</keyword>
<dbReference type="Pfam" id="PF05026">
    <property type="entry name" value="DCP2"/>
    <property type="match status" value="1"/>
</dbReference>
<sequence length="348" mass="39133">MAGVNRGGSGAGGPGSSTLPPQELLEDLCSRFVLNAPEEELRSFERILFYVEQAHWFYEDYTMEQNQYLKSLTLREFTSLMFHSCSALRPYITHFDDIYKDFTTYKTSVPVTGAIILDESYQRCLLVKGWKAGASWSFPRGKKNKDEEDCDCAVREVWEETGYDVSEKLKIEDHLEVVMGVQRMRLYIIAGVNESIPFAPQTKKEISEIAWHRVDELPVASNEAPSHHRGPTGLKYFMVFPFVTPLKKWIEEHCPPGLQRPGSPLQGVTVWKVKNMASGASGVSIPPSQATPLLPASTLRPSRPSTPISSTLTSEQLTQTPVTSPPEEPPGKAFRNFRFDFALILEQL</sequence>
<evidence type="ECO:0000256" key="9">
    <source>
        <dbReference type="SAM" id="MobiDB-lite"/>
    </source>
</evidence>
<keyword evidence="4" id="KW-0963">Cytoplasm</keyword>
<feature type="compositionally biased region" description="Gly residues" evidence="9">
    <location>
        <begin position="1"/>
        <end position="15"/>
    </location>
</feature>
<gene>
    <name evidence="11" type="ORF">CSSPJE1EN1_LOCUS13331</name>
</gene>
<dbReference type="Pfam" id="PF00293">
    <property type="entry name" value="NUDIX"/>
    <property type="match status" value="1"/>
</dbReference>
<dbReference type="InterPro" id="IPR015797">
    <property type="entry name" value="NUDIX_hydrolase-like_dom_sf"/>
</dbReference>
<reference evidence="11 12" key="1">
    <citation type="submission" date="2024-02" db="EMBL/GenBank/DDBJ databases">
        <authorList>
            <consortium name="ELIXIR-Norway"/>
            <consortium name="Elixir Norway"/>
        </authorList>
    </citation>
    <scope>NUCLEOTIDE SEQUENCE [LARGE SCALE GENOMIC DNA]</scope>
</reference>
<comment type="similarity">
    <text evidence="3">Belongs to the Nudix hydrolase family. DCP2 subfamily.</text>
</comment>
<dbReference type="InterPro" id="IPR007722">
    <property type="entry name" value="DCP2_BoxA"/>
</dbReference>
<evidence type="ECO:0000259" key="10">
    <source>
        <dbReference type="PROSITE" id="PS51462"/>
    </source>
</evidence>
<feature type="domain" description="Nudix hydrolase" evidence="10">
    <location>
        <begin position="107"/>
        <end position="237"/>
    </location>
</feature>
<evidence type="ECO:0000256" key="3">
    <source>
        <dbReference type="ARBA" id="ARBA00005279"/>
    </source>
</evidence>
<dbReference type="SUPFAM" id="SSF55811">
    <property type="entry name" value="Nudix"/>
    <property type="match status" value="1"/>
</dbReference>
<dbReference type="SUPFAM" id="SSF140586">
    <property type="entry name" value="Dcp2 domain-like"/>
    <property type="match status" value="1"/>
</dbReference>
<evidence type="ECO:0000313" key="11">
    <source>
        <dbReference type="EMBL" id="CAK9267853.1"/>
    </source>
</evidence>
<dbReference type="Gene3D" id="3.90.79.10">
    <property type="entry name" value="Nucleoside Triphosphate Pyrophosphohydrolase"/>
    <property type="match status" value="1"/>
</dbReference>
<dbReference type="PROSITE" id="PS51462">
    <property type="entry name" value="NUDIX"/>
    <property type="match status" value="1"/>
</dbReference>
<evidence type="ECO:0000256" key="1">
    <source>
        <dbReference type="ARBA" id="ARBA00001936"/>
    </source>
</evidence>
<evidence type="ECO:0000256" key="8">
    <source>
        <dbReference type="ARBA" id="ARBA00023211"/>
    </source>
</evidence>
<dbReference type="InterPro" id="IPR020084">
    <property type="entry name" value="NUDIX_hydrolase_CS"/>
</dbReference>
<proteinExistence type="inferred from homology"/>
<organism evidence="11 12">
    <name type="scientific">Sphagnum jensenii</name>
    <dbReference type="NCBI Taxonomy" id="128206"/>
    <lineage>
        <taxon>Eukaryota</taxon>
        <taxon>Viridiplantae</taxon>
        <taxon>Streptophyta</taxon>
        <taxon>Embryophyta</taxon>
        <taxon>Bryophyta</taxon>
        <taxon>Sphagnophytina</taxon>
        <taxon>Sphagnopsida</taxon>
        <taxon>Sphagnales</taxon>
        <taxon>Sphagnaceae</taxon>
        <taxon>Sphagnum</taxon>
    </lineage>
</organism>
<keyword evidence="12" id="KW-1185">Reference proteome</keyword>
<dbReference type="Gene3D" id="1.10.10.1050">
    <property type="entry name" value="Dcp2, box A domain"/>
    <property type="match status" value="1"/>
</dbReference>
<dbReference type="SMART" id="SM01125">
    <property type="entry name" value="DCP2"/>
    <property type="match status" value="1"/>
</dbReference>